<evidence type="ECO:0000256" key="1">
    <source>
        <dbReference type="SAM" id="MobiDB-lite"/>
    </source>
</evidence>
<evidence type="ECO:0000256" key="2">
    <source>
        <dbReference type="SAM" id="Phobius"/>
    </source>
</evidence>
<dbReference type="Pfam" id="PF05170">
    <property type="entry name" value="AsmA"/>
    <property type="match status" value="1"/>
</dbReference>
<dbReference type="RefSeq" id="WP_095505356.1">
    <property type="nucleotide sequence ID" value="NZ_BSNC01000004.1"/>
</dbReference>
<keyword evidence="2" id="KW-0472">Membrane</keyword>
<feature type="region of interest" description="Disordered" evidence="1">
    <location>
        <begin position="309"/>
        <end position="334"/>
    </location>
</feature>
<protein>
    <submittedName>
        <fullName evidence="4">Cell envelope biogenesis protein AsmA</fullName>
    </submittedName>
</protein>
<reference evidence="4" key="2">
    <citation type="submission" date="2023-01" db="EMBL/GenBank/DDBJ databases">
        <title>Draft genome sequence of Paraferrimonas sedimenticola strain NBRC 101628.</title>
        <authorList>
            <person name="Sun Q."/>
            <person name="Mori K."/>
        </authorList>
    </citation>
    <scope>NUCLEOTIDE SEQUENCE</scope>
    <source>
        <strain evidence="4">NBRC 101628</strain>
    </source>
</reference>
<evidence type="ECO:0000313" key="5">
    <source>
        <dbReference type="Proteomes" id="UP001161422"/>
    </source>
</evidence>
<feature type="compositionally biased region" description="Polar residues" evidence="1">
    <location>
        <begin position="129"/>
        <end position="150"/>
    </location>
</feature>
<gene>
    <name evidence="4" type="primary">asmA</name>
    <name evidence="4" type="ORF">GCM10007895_15070</name>
</gene>
<evidence type="ECO:0000259" key="3">
    <source>
        <dbReference type="Pfam" id="PF05170"/>
    </source>
</evidence>
<accession>A0AA37RVS1</accession>
<dbReference type="GO" id="GO:0090313">
    <property type="term" value="P:regulation of protein targeting to membrane"/>
    <property type="evidence" value="ECO:0007669"/>
    <property type="project" value="TreeGrafter"/>
</dbReference>
<proteinExistence type="predicted"/>
<sequence>MKALKLLLGVILSVVVLVAGYLLLFFDANDFKGQIADAVQQQTGRQLVIAEDIQLSIFPSVSLQLGGVSLSNPAEVSELPMFAAKAVQADVALMPLLQRQLQVGELVFEGIELNLVTLADGRSSMDGLVTQSEPSAQAQTPEPSGQTSQGLSGLVIDGVRFENAKVLIDNRKDKSKTEFLLNHFRLDRFELDQQTPFSLDWQLAAQGMSVASQMTGDLTIAASMQQIAISGSEMNTTYTPAEGEPLSVTNRQAVNLDLAASTAQLSEFSAAVMGMNIDGQLDVNYGAKVPDIKLALNIDKVDLDALSGGDKAEAEPASGGSDKPAAKPANETEPDLSGLGLVNFEGDLSIGEVKVAGLTTTNWVVSTVLKDSVLKLSELSADLYSGKLSASATLDARKSVATYSFDERLNGVQIQPLLKDLADVDLLAGTANFNIQGKGSSLIANKLKRNLNANGDFAITDGAVYGINIPQKIRDAQAAMKGDLNASSEAEKTDFTSMTGSLNIADGKVNNPDLLMESPLLRVSGAGGADLMAEQLDYLIKAKLVGSLSGQGGDRDLSGLEVPIKISGNFTEPKFGVDTEALLKERVDEEKDKLKEKLQDKLKERFKGFGF</sequence>
<dbReference type="Proteomes" id="UP001161422">
    <property type="component" value="Unassembled WGS sequence"/>
</dbReference>
<dbReference type="PANTHER" id="PTHR30441:SF4">
    <property type="entry name" value="PROTEIN ASMA"/>
    <property type="match status" value="1"/>
</dbReference>
<comment type="caution">
    <text evidence="4">The sequence shown here is derived from an EMBL/GenBank/DDBJ whole genome shotgun (WGS) entry which is preliminary data.</text>
</comment>
<keyword evidence="2" id="KW-0812">Transmembrane</keyword>
<feature type="domain" description="AsmA" evidence="3">
    <location>
        <begin position="2"/>
        <end position="300"/>
    </location>
</feature>
<keyword evidence="2" id="KW-1133">Transmembrane helix</keyword>
<dbReference type="EMBL" id="BSNC01000004">
    <property type="protein sequence ID" value="GLP96201.1"/>
    <property type="molecule type" value="Genomic_DNA"/>
</dbReference>
<name>A0AA37RVS1_9GAMM</name>
<dbReference type="AlphaFoldDB" id="A0AA37RVS1"/>
<organism evidence="4 5">
    <name type="scientific">Paraferrimonas sedimenticola</name>
    <dbReference type="NCBI Taxonomy" id="375674"/>
    <lineage>
        <taxon>Bacteria</taxon>
        <taxon>Pseudomonadati</taxon>
        <taxon>Pseudomonadota</taxon>
        <taxon>Gammaproteobacteria</taxon>
        <taxon>Alteromonadales</taxon>
        <taxon>Ferrimonadaceae</taxon>
        <taxon>Paraferrimonas</taxon>
    </lineage>
</organism>
<dbReference type="InterPro" id="IPR052894">
    <property type="entry name" value="AsmA-related"/>
</dbReference>
<dbReference type="GO" id="GO:0005886">
    <property type="term" value="C:plasma membrane"/>
    <property type="evidence" value="ECO:0007669"/>
    <property type="project" value="TreeGrafter"/>
</dbReference>
<dbReference type="InterPro" id="IPR007844">
    <property type="entry name" value="AsmA"/>
</dbReference>
<reference evidence="4" key="1">
    <citation type="journal article" date="2014" name="Int. J. Syst. Evol. Microbiol.">
        <title>Complete genome sequence of Corynebacterium casei LMG S-19264T (=DSM 44701T), isolated from a smear-ripened cheese.</title>
        <authorList>
            <consortium name="US DOE Joint Genome Institute (JGI-PGF)"/>
            <person name="Walter F."/>
            <person name="Albersmeier A."/>
            <person name="Kalinowski J."/>
            <person name="Ruckert C."/>
        </authorList>
    </citation>
    <scope>NUCLEOTIDE SEQUENCE</scope>
    <source>
        <strain evidence="4">NBRC 101628</strain>
    </source>
</reference>
<feature type="region of interest" description="Disordered" evidence="1">
    <location>
        <begin position="126"/>
        <end position="150"/>
    </location>
</feature>
<keyword evidence="5" id="KW-1185">Reference proteome</keyword>
<dbReference type="PANTHER" id="PTHR30441">
    <property type="entry name" value="DUF748 DOMAIN-CONTAINING PROTEIN"/>
    <property type="match status" value="1"/>
</dbReference>
<evidence type="ECO:0000313" key="4">
    <source>
        <dbReference type="EMBL" id="GLP96201.1"/>
    </source>
</evidence>
<feature type="transmembrane region" description="Helical" evidence="2">
    <location>
        <begin position="7"/>
        <end position="26"/>
    </location>
</feature>